<evidence type="ECO:0000313" key="2">
    <source>
        <dbReference type="EMBL" id="NDK91841.1"/>
    </source>
</evidence>
<evidence type="ECO:0000256" key="1">
    <source>
        <dbReference type="ARBA" id="ARBA00023002"/>
    </source>
</evidence>
<dbReference type="PANTHER" id="PTHR43157:SF64">
    <property type="entry name" value="RETINOL DEHYDROGENASE 14"/>
    <property type="match status" value="1"/>
</dbReference>
<keyword evidence="3" id="KW-1185">Reference proteome</keyword>
<dbReference type="Gene3D" id="3.40.50.720">
    <property type="entry name" value="NAD(P)-binding Rossmann-like Domain"/>
    <property type="match status" value="1"/>
</dbReference>
<name>A0A7K3LV85_9ACTN</name>
<dbReference type="SUPFAM" id="SSF51735">
    <property type="entry name" value="NAD(P)-binding Rossmann-fold domains"/>
    <property type="match status" value="1"/>
</dbReference>
<dbReference type="AlphaFoldDB" id="A0A7K3LV85"/>
<gene>
    <name evidence="2" type="ORF">GYA93_20025</name>
</gene>
<accession>A0A7K3LV85</accession>
<dbReference type="InterPro" id="IPR002347">
    <property type="entry name" value="SDR_fam"/>
</dbReference>
<dbReference type="InterPro" id="IPR036291">
    <property type="entry name" value="NAD(P)-bd_dom_sf"/>
</dbReference>
<protein>
    <submittedName>
        <fullName evidence="2">SDR family NAD(P)-dependent oxidoreductase</fullName>
    </submittedName>
</protein>
<dbReference type="RefSeq" id="WP_059037008.1">
    <property type="nucleotide sequence ID" value="NZ_JAADZU010000085.1"/>
</dbReference>
<evidence type="ECO:0000313" key="3">
    <source>
        <dbReference type="Proteomes" id="UP000466307"/>
    </source>
</evidence>
<organism evidence="2 3">
    <name type="scientific">Gordonia desulfuricans</name>
    <dbReference type="NCBI Taxonomy" id="89051"/>
    <lineage>
        <taxon>Bacteria</taxon>
        <taxon>Bacillati</taxon>
        <taxon>Actinomycetota</taxon>
        <taxon>Actinomycetes</taxon>
        <taxon>Mycobacteriales</taxon>
        <taxon>Gordoniaceae</taxon>
        <taxon>Gordonia</taxon>
    </lineage>
</organism>
<reference evidence="2 3" key="1">
    <citation type="submission" date="2020-01" db="EMBL/GenBank/DDBJ databases">
        <title>Investigation of new actinobacteria for the biodesulphurisation of diesel fuel.</title>
        <authorList>
            <person name="Athi Narayanan S.M."/>
        </authorList>
    </citation>
    <scope>NUCLEOTIDE SEQUENCE [LARGE SCALE GENOMIC DNA]</scope>
    <source>
        <strain evidence="2 3">213E</strain>
    </source>
</reference>
<dbReference type="GO" id="GO:0016491">
    <property type="term" value="F:oxidoreductase activity"/>
    <property type="evidence" value="ECO:0007669"/>
    <property type="project" value="UniProtKB-KW"/>
</dbReference>
<proteinExistence type="predicted"/>
<dbReference type="NCBIfam" id="NF004846">
    <property type="entry name" value="PRK06197.1"/>
    <property type="match status" value="1"/>
</dbReference>
<dbReference type="Proteomes" id="UP000466307">
    <property type="component" value="Unassembled WGS sequence"/>
</dbReference>
<dbReference type="EMBL" id="JAADZU010000085">
    <property type="protein sequence ID" value="NDK91841.1"/>
    <property type="molecule type" value="Genomic_DNA"/>
</dbReference>
<comment type="caution">
    <text evidence="2">The sequence shown here is derived from an EMBL/GenBank/DDBJ whole genome shotgun (WGS) entry which is preliminary data.</text>
</comment>
<dbReference type="Pfam" id="PF00106">
    <property type="entry name" value="adh_short"/>
    <property type="match status" value="1"/>
</dbReference>
<sequence>MSGWSTKDIPDQSGRTFVVTGANSGLGAETARALVDAGARVILACRNTVKADAVARELGERAEVAALDLADLASVRSFADGLPGVDVLINNAGVMAVPLGRTADGFEMQMGTNHLGHFALTALVLPKVADRVVTLSSGMHQLGRIDLDDLGWERRRYRAWQAYGDSKMANLIFGQVLAERLTAAGDSRKSLIAHPGYAATGLQGHTESIMDKVMVVGNLFAQSAADGALPTLFAATAPDAVNGTFYGPTKLFGMRGAPGESGFSGRARDERIRTGLWTASENLTGTSITL</sequence>
<keyword evidence="1" id="KW-0560">Oxidoreductase</keyword>
<dbReference type="PANTHER" id="PTHR43157">
    <property type="entry name" value="PHOSPHATIDYLINOSITOL-GLYCAN BIOSYNTHESIS CLASS F PROTEIN-RELATED"/>
    <property type="match status" value="1"/>
</dbReference>
<dbReference type="PRINTS" id="PR00081">
    <property type="entry name" value="GDHRDH"/>
</dbReference>